<dbReference type="InterPro" id="IPR050603">
    <property type="entry name" value="MYST_HAT"/>
</dbReference>
<dbReference type="FunFam" id="1.10.10.10:FF:000022">
    <property type="entry name" value="Histone acetyltransferase"/>
    <property type="match status" value="1"/>
</dbReference>
<dbReference type="GeneID" id="7196509"/>
<keyword evidence="15" id="KW-1185">Reference proteome</keyword>
<comment type="catalytic activity">
    <reaction evidence="12">
        <text>L-lysyl-[protein] + acetyl-CoA = N(6)-acetyl-L-lysyl-[protein] + CoA + H(+)</text>
        <dbReference type="Rhea" id="RHEA:45948"/>
        <dbReference type="Rhea" id="RHEA-COMP:9752"/>
        <dbReference type="Rhea" id="RHEA-COMP:10731"/>
        <dbReference type="ChEBI" id="CHEBI:15378"/>
        <dbReference type="ChEBI" id="CHEBI:29969"/>
        <dbReference type="ChEBI" id="CHEBI:57287"/>
        <dbReference type="ChEBI" id="CHEBI:57288"/>
        <dbReference type="ChEBI" id="CHEBI:61930"/>
        <dbReference type="EC" id="2.3.1.48"/>
    </reaction>
</comment>
<dbReference type="FunFam" id="3.30.60.60:FF:000001">
    <property type="entry name" value="Histone acetyltransferase"/>
    <property type="match status" value="1"/>
</dbReference>
<evidence type="ECO:0000256" key="7">
    <source>
        <dbReference type="ARBA" id="ARBA00022833"/>
    </source>
</evidence>
<keyword evidence="5" id="KW-0479">Metal-binding</keyword>
<dbReference type="AlphaFoldDB" id="B7FPT7"/>
<feature type="non-terminal residue" evidence="14">
    <location>
        <position position="297"/>
    </location>
</feature>
<dbReference type="EC" id="2.3.1.48" evidence="3 12"/>
<reference evidence="15" key="2">
    <citation type="submission" date="2008-08" db="EMBL/GenBank/DDBJ databases">
        <authorList>
            <consortium name="Diatom Consortium"/>
            <person name="Grigoriev I."/>
            <person name="Grimwood J."/>
            <person name="Kuo A."/>
            <person name="Otillar R.P."/>
            <person name="Salamov A."/>
            <person name="Detter J.C."/>
            <person name="Lindquist E."/>
            <person name="Shapiro H."/>
            <person name="Lucas S."/>
            <person name="Glavina del Rio T."/>
            <person name="Pitluck S."/>
            <person name="Rokhsar D."/>
            <person name="Bowler C."/>
        </authorList>
    </citation>
    <scope>GENOME REANNOTATION</scope>
    <source>
        <strain evidence="15">CCAP 1055/1</strain>
    </source>
</reference>
<evidence type="ECO:0000259" key="13">
    <source>
        <dbReference type="PROSITE" id="PS51726"/>
    </source>
</evidence>
<dbReference type="GO" id="GO:0006357">
    <property type="term" value="P:regulation of transcription by RNA polymerase II"/>
    <property type="evidence" value="ECO:0007669"/>
    <property type="project" value="TreeGrafter"/>
</dbReference>
<dbReference type="InterPro" id="IPR002717">
    <property type="entry name" value="HAT_MYST-type"/>
</dbReference>
<dbReference type="EMBL" id="CM000605">
    <property type="protein sequence ID" value="EEC51230.1"/>
    <property type="molecule type" value="Genomic_DNA"/>
</dbReference>
<dbReference type="SUPFAM" id="SSF55729">
    <property type="entry name" value="Acyl-CoA N-acyltransferases (Nat)"/>
    <property type="match status" value="1"/>
</dbReference>
<evidence type="ECO:0000256" key="5">
    <source>
        <dbReference type="ARBA" id="ARBA00022723"/>
    </source>
</evidence>
<dbReference type="PANTHER" id="PTHR10615:SF161">
    <property type="entry name" value="HISTONE ACETYLTRANSFERASE KAT7"/>
    <property type="match status" value="1"/>
</dbReference>
<dbReference type="FunFam" id="3.40.630.30:FF:000002">
    <property type="entry name" value="Histone acetyltransferase"/>
    <property type="match status" value="1"/>
</dbReference>
<dbReference type="eggNOG" id="KOG2747">
    <property type="taxonomic scope" value="Eukaryota"/>
</dbReference>
<dbReference type="Gene3D" id="3.30.60.60">
    <property type="entry name" value="N-acetyl transferase-like"/>
    <property type="match status" value="1"/>
</dbReference>
<evidence type="ECO:0000313" key="15">
    <source>
        <dbReference type="Proteomes" id="UP000000759"/>
    </source>
</evidence>
<organism evidence="14 15">
    <name type="scientific">Phaeodactylum tricornutum (strain CCAP 1055/1)</name>
    <dbReference type="NCBI Taxonomy" id="556484"/>
    <lineage>
        <taxon>Eukaryota</taxon>
        <taxon>Sar</taxon>
        <taxon>Stramenopiles</taxon>
        <taxon>Ochrophyta</taxon>
        <taxon>Bacillariophyta</taxon>
        <taxon>Bacillariophyceae</taxon>
        <taxon>Bacillariophycidae</taxon>
        <taxon>Naviculales</taxon>
        <taxon>Phaeodactylaceae</taxon>
        <taxon>Phaeodactylum</taxon>
    </lineage>
</organism>
<evidence type="ECO:0000256" key="12">
    <source>
        <dbReference type="RuleBase" id="RU361211"/>
    </source>
</evidence>
<dbReference type="InterPro" id="IPR040706">
    <property type="entry name" value="Zf-MYST"/>
</dbReference>
<evidence type="ECO:0000256" key="2">
    <source>
        <dbReference type="ARBA" id="ARBA00010107"/>
    </source>
</evidence>
<dbReference type="Pfam" id="PF17772">
    <property type="entry name" value="zf-MYST"/>
    <property type="match status" value="1"/>
</dbReference>
<feature type="non-terminal residue" evidence="14">
    <location>
        <position position="1"/>
    </location>
</feature>
<keyword evidence="6" id="KW-0863">Zinc-finger</keyword>
<dbReference type="KEGG" id="pti:PHATRDRAFT_51406"/>
<dbReference type="RefSeq" id="XP_002176767.1">
    <property type="nucleotide sequence ID" value="XM_002176731.1"/>
</dbReference>
<dbReference type="Gene3D" id="3.40.630.30">
    <property type="match status" value="1"/>
</dbReference>
<evidence type="ECO:0000256" key="3">
    <source>
        <dbReference type="ARBA" id="ARBA00013184"/>
    </source>
</evidence>
<dbReference type="InParanoid" id="B7FPT7"/>
<dbReference type="Proteomes" id="UP000000759">
    <property type="component" value="Chromosome 1"/>
</dbReference>
<dbReference type="InterPro" id="IPR036388">
    <property type="entry name" value="WH-like_DNA-bd_sf"/>
</dbReference>
<keyword evidence="4" id="KW-0808">Transferase</keyword>
<dbReference type="InterPro" id="IPR016181">
    <property type="entry name" value="Acyl_CoA_acyltransferase"/>
</dbReference>
<comment type="similarity">
    <text evidence="2 12">Belongs to the MYST (SAS/MOZ) family.</text>
</comment>
<evidence type="ECO:0000256" key="6">
    <source>
        <dbReference type="ARBA" id="ARBA00022771"/>
    </source>
</evidence>
<dbReference type="STRING" id="556484.B7FPT7"/>
<comment type="subcellular location">
    <subcellularLocation>
        <location evidence="1 12">Nucleus</location>
    </subcellularLocation>
</comment>
<dbReference type="GO" id="GO:0005634">
    <property type="term" value="C:nucleus"/>
    <property type="evidence" value="ECO:0007669"/>
    <property type="project" value="UniProtKB-SubCell"/>
</dbReference>
<name>B7FPT7_PHATC</name>
<accession>B7FPT7</accession>
<dbReference type="GO" id="GO:0008270">
    <property type="term" value="F:zinc ion binding"/>
    <property type="evidence" value="ECO:0007669"/>
    <property type="project" value="UniProtKB-KW"/>
</dbReference>
<keyword evidence="8" id="KW-0156">Chromatin regulator</keyword>
<evidence type="ECO:0000256" key="11">
    <source>
        <dbReference type="PIRSR" id="PIRSR602717-51"/>
    </source>
</evidence>
<sequence>DPVLAEWEREHEETTKIKNIESLVLGPYVMDAWYYSPFPKNYSNLKTLYVCEYCLTYMRKVSSYKHHRAHCTTRQPPGKRIYHQPLPNDEDASYLDVYELDGQDAKLYCQKLCLLAKLFLDHKTLYYDVTPFYFYVVAKVDDHGSHIVGYFSKEKVSGEGYNLACILTFPPYQKAGFGKFIISLSYELSKRENKTGSPEKPLSDLGKVSYRSYWTHVLLSVLYEHDPQQDLSIADLSLTTGIKQEDILSTLQQLEMIKVWKGQHVVYVKQAVLEEYRALNKRFRLCQPECLEWKPPD</sequence>
<reference evidence="14 15" key="1">
    <citation type="journal article" date="2008" name="Nature">
        <title>The Phaeodactylum genome reveals the evolutionary history of diatom genomes.</title>
        <authorList>
            <person name="Bowler C."/>
            <person name="Allen A.E."/>
            <person name="Badger J.H."/>
            <person name="Grimwood J."/>
            <person name="Jabbari K."/>
            <person name="Kuo A."/>
            <person name="Maheswari U."/>
            <person name="Martens C."/>
            <person name="Maumus F."/>
            <person name="Otillar R.P."/>
            <person name="Rayko E."/>
            <person name="Salamov A."/>
            <person name="Vandepoele K."/>
            <person name="Beszteri B."/>
            <person name="Gruber A."/>
            <person name="Heijde M."/>
            <person name="Katinka M."/>
            <person name="Mock T."/>
            <person name="Valentin K."/>
            <person name="Verret F."/>
            <person name="Berges J.A."/>
            <person name="Brownlee C."/>
            <person name="Cadoret J.P."/>
            <person name="Chiovitti A."/>
            <person name="Choi C.J."/>
            <person name="Coesel S."/>
            <person name="De Martino A."/>
            <person name="Detter J.C."/>
            <person name="Durkin C."/>
            <person name="Falciatore A."/>
            <person name="Fournet J."/>
            <person name="Haruta M."/>
            <person name="Huysman M.J."/>
            <person name="Jenkins B.D."/>
            <person name="Jiroutova K."/>
            <person name="Jorgensen R.E."/>
            <person name="Joubert Y."/>
            <person name="Kaplan A."/>
            <person name="Kroger N."/>
            <person name="Kroth P.G."/>
            <person name="La Roche J."/>
            <person name="Lindquist E."/>
            <person name="Lommer M."/>
            <person name="Martin-Jezequel V."/>
            <person name="Lopez P.J."/>
            <person name="Lucas S."/>
            <person name="Mangogna M."/>
            <person name="McGinnis K."/>
            <person name="Medlin L.K."/>
            <person name="Montsant A."/>
            <person name="Oudot-Le Secq M.P."/>
            <person name="Napoli C."/>
            <person name="Obornik M."/>
            <person name="Parker M.S."/>
            <person name="Petit J.L."/>
            <person name="Porcel B.M."/>
            <person name="Poulsen N."/>
            <person name="Robison M."/>
            <person name="Rychlewski L."/>
            <person name="Rynearson T.A."/>
            <person name="Schmutz J."/>
            <person name="Shapiro H."/>
            <person name="Siaut M."/>
            <person name="Stanley M."/>
            <person name="Sussman M.R."/>
            <person name="Taylor A.R."/>
            <person name="Vardi A."/>
            <person name="von Dassow P."/>
            <person name="Vyverman W."/>
            <person name="Willis A."/>
            <person name="Wyrwicz L.S."/>
            <person name="Rokhsar D.S."/>
            <person name="Weissenbach J."/>
            <person name="Armbrust E.V."/>
            <person name="Green B.R."/>
            <person name="Van de Peer Y."/>
            <person name="Grigoriev I.V."/>
        </authorList>
    </citation>
    <scope>NUCLEOTIDE SEQUENCE [LARGE SCALE GENOMIC DNA]</scope>
    <source>
        <strain evidence="14 15">CCAP 1055/1</strain>
    </source>
</reference>
<dbReference type="GO" id="GO:0004402">
    <property type="term" value="F:histone acetyltransferase activity"/>
    <property type="evidence" value="ECO:0007669"/>
    <property type="project" value="InterPro"/>
</dbReference>
<evidence type="ECO:0000256" key="8">
    <source>
        <dbReference type="ARBA" id="ARBA00022853"/>
    </source>
</evidence>
<keyword evidence="9" id="KW-0007">Acetylation</keyword>
<evidence type="ECO:0000256" key="10">
    <source>
        <dbReference type="ARBA" id="ARBA00023242"/>
    </source>
</evidence>
<dbReference type="PaxDb" id="2850-Phatr51406"/>
<keyword evidence="10 12" id="KW-0539">Nucleus</keyword>
<gene>
    <name evidence="14" type="ORF">PHATRDRAFT_51406</name>
</gene>
<evidence type="ECO:0000256" key="9">
    <source>
        <dbReference type="ARBA" id="ARBA00022990"/>
    </source>
</evidence>
<evidence type="ECO:0000256" key="4">
    <source>
        <dbReference type="ARBA" id="ARBA00022679"/>
    </source>
</evidence>
<dbReference type="Gene3D" id="1.10.10.10">
    <property type="entry name" value="Winged helix-like DNA-binding domain superfamily/Winged helix DNA-binding domain"/>
    <property type="match status" value="1"/>
</dbReference>
<evidence type="ECO:0000313" key="14">
    <source>
        <dbReference type="EMBL" id="EEC51230.1"/>
    </source>
</evidence>
<evidence type="ECO:0000256" key="1">
    <source>
        <dbReference type="ARBA" id="ARBA00004123"/>
    </source>
</evidence>
<feature type="active site" description="Proton donor/acceptor" evidence="11">
    <location>
        <position position="199"/>
    </location>
</feature>
<dbReference type="HOGENOM" id="CLU_011815_2_1_1"/>
<dbReference type="GO" id="GO:0003682">
    <property type="term" value="F:chromatin binding"/>
    <property type="evidence" value="ECO:0007669"/>
    <property type="project" value="TreeGrafter"/>
</dbReference>
<dbReference type="Pfam" id="PF01853">
    <property type="entry name" value="MOZ_SAS"/>
    <property type="match status" value="1"/>
</dbReference>
<keyword evidence="7" id="KW-0862">Zinc</keyword>
<dbReference type="PANTHER" id="PTHR10615">
    <property type="entry name" value="HISTONE ACETYLTRANSFERASE"/>
    <property type="match status" value="1"/>
</dbReference>
<dbReference type="PROSITE" id="PS51726">
    <property type="entry name" value="MYST_HAT"/>
    <property type="match status" value="1"/>
</dbReference>
<dbReference type="OrthoDB" id="787137at2759"/>
<dbReference type="GO" id="GO:0000785">
    <property type="term" value="C:chromatin"/>
    <property type="evidence" value="ECO:0007669"/>
    <property type="project" value="TreeGrafter"/>
</dbReference>
<dbReference type="GO" id="GO:0003712">
    <property type="term" value="F:transcription coregulator activity"/>
    <property type="evidence" value="ECO:0007669"/>
    <property type="project" value="TreeGrafter"/>
</dbReference>
<proteinExistence type="inferred from homology"/>
<feature type="domain" description="MYST-type HAT" evidence="13">
    <location>
        <begin position="15"/>
        <end position="295"/>
    </location>
</feature>
<protein>
    <recommendedName>
        <fullName evidence="3 12">Histone acetyltransferase</fullName>
        <ecNumber evidence="3 12">2.3.1.48</ecNumber>
    </recommendedName>
</protein>